<protein>
    <submittedName>
        <fullName evidence="2">Uncharacterized protein</fullName>
    </submittedName>
</protein>
<keyword evidence="3" id="KW-1185">Reference proteome</keyword>
<comment type="caution">
    <text evidence="2">The sequence shown here is derived from an EMBL/GenBank/DDBJ whole genome shotgun (WGS) entry which is preliminary data.</text>
</comment>
<sequence length="215" mass="23249">MWHEGRIVWSSGSKRVSSVLYRYLDWEQVAWVPGSLGMCPVVASDNLPWGDVMDGGIGPWPVLPRSAACSTGRKGERGGSPRRTLKVRRIGRWRCASPSQAGPPVLKATAFRPISGLAFILCSVRSYQAGRVSSFRPYGTFCREPQRASALTGGVGEEGYGTLYVPPLSVSRSQGEARLPGRILSYSRPRLASTPQASSLSSALLDAVRESPSPR</sequence>
<dbReference type="EMBL" id="JANPWB010000011">
    <property type="protein sequence ID" value="KAJ1132568.1"/>
    <property type="molecule type" value="Genomic_DNA"/>
</dbReference>
<evidence type="ECO:0000313" key="2">
    <source>
        <dbReference type="EMBL" id="KAJ1132568.1"/>
    </source>
</evidence>
<proteinExistence type="predicted"/>
<evidence type="ECO:0000256" key="1">
    <source>
        <dbReference type="SAM" id="MobiDB-lite"/>
    </source>
</evidence>
<feature type="region of interest" description="Disordered" evidence="1">
    <location>
        <begin position="195"/>
        <end position="215"/>
    </location>
</feature>
<accession>A0AAV7Q378</accession>
<reference evidence="2" key="1">
    <citation type="journal article" date="2022" name="bioRxiv">
        <title>Sequencing and chromosome-scale assembly of the giantPleurodeles waltlgenome.</title>
        <authorList>
            <person name="Brown T."/>
            <person name="Elewa A."/>
            <person name="Iarovenko S."/>
            <person name="Subramanian E."/>
            <person name="Araus A.J."/>
            <person name="Petzold A."/>
            <person name="Susuki M."/>
            <person name="Suzuki K.-i.T."/>
            <person name="Hayashi T."/>
            <person name="Toyoda A."/>
            <person name="Oliveira C."/>
            <person name="Osipova E."/>
            <person name="Leigh N.D."/>
            <person name="Simon A."/>
            <person name="Yun M.H."/>
        </authorList>
    </citation>
    <scope>NUCLEOTIDE SEQUENCE</scope>
    <source>
        <strain evidence="2">20211129_DDA</strain>
        <tissue evidence="2">Liver</tissue>
    </source>
</reference>
<feature type="compositionally biased region" description="Low complexity" evidence="1">
    <location>
        <begin position="195"/>
        <end position="206"/>
    </location>
</feature>
<organism evidence="2 3">
    <name type="scientific">Pleurodeles waltl</name>
    <name type="common">Iberian ribbed newt</name>
    <dbReference type="NCBI Taxonomy" id="8319"/>
    <lineage>
        <taxon>Eukaryota</taxon>
        <taxon>Metazoa</taxon>
        <taxon>Chordata</taxon>
        <taxon>Craniata</taxon>
        <taxon>Vertebrata</taxon>
        <taxon>Euteleostomi</taxon>
        <taxon>Amphibia</taxon>
        <taxon>Batrachia</taxon>
        <taxon>Caudata</taxon>
        <taxon>Salamandroidea</taxon>
        <taxon>Salamandridae</taxon>
        <taxon>Pleurodelinae</taxon>
        <taxon>Pleurodeles</taxon>
    </lineage>
</organism>
<gene>
    <name evidence="2" type="ORF">NDU88_010876</name>
</gene>
<dbReference type="Proteomes" id="UP001066276">
    <property type="component" value="Chromosome 7"/>
</dbReference>
<evidence type="ECO:0000313" key="3">
    <source>
        <dbReference type="Proteomes" id="UP001066276"/>
    </source>
</evidence>
<dbReference type="AlphaFoldDB" id="A0AAV7Q378"/>
<name>A0AAV7Q378_PLEWA</name>